<evidence type="ECO:0000256" key="9">
    <source>
        <dbReference type="PIRSR" id="PIRSR630616-3"/>
    </source>
</evidence>
<feature type="region of interest" description="Disordered" evidence="10">
    <location>
        <begin position="260"/>
        <end position="607"/>
    </location>
</feature>
<feature type="compositionally biased region" description="Basic and acidic residues" evidence="10">
    <location>
        <begin position="295"/>
        <end position="310"/>
    </location>
</feature>
<feature type="compositionally biased region" description="Polar residues" evidence="10">
    <location>
        <begin position="643"/>
        <end position="668"/>
    </location>
</feature>
<evidence type="ECO:0000256" key="6">
    <source>
        <dbReference type="ARBA" id="ARBA00022840"/>
    </source>
</evidence>
<dbReference type="GO" id="GO:0005524">
    <property type="term" value="F:ATP binding"/>
    <property type="evidence" value="ECO:0007669"/>
    <property type="project" value="UniProtKB-KW"/>
</dbReference>
<dbReference type="PANTHER" id="PTHR24350">
    <property type="entry name" value="SERINE/THREONINE-PROTEIN KINASE IAL-RELATED"/>
    <property type="match status" value="1"/>
</dbReference>
<evidence type="ECO:0000256" key="1">
    <source>
        <dbReference type="ARBA" id="ARBA00011245"/>
    </source>
</evidence>
<comment type="subunit">
    <text evidence="1">Monomer.</text>
</comment>
<dbReference type="InterPro" id="IPR030616">
    <property type="entry name" value="Aur-like"/>
</dbReference>
<feature type="compositionally biased region" description="Basic and acidic residues" evidence="10">
    <location>
        <begin position="452"/>
        <end position="483"/>
    </location>
</feature>
<evidence type="ECO:0000256" key="10">
    <source>
        <dbReference type="SAM" id="MobiDB-lite"/>
    </source>
</evidence>
<evidence type="ECO:0000256" key="2">
    <source>
        <dbReference type="ARBA" id="ARBA00022527"/>
    </source>
</evidence>
<dbReference type="eggNOG" id="KOG0580">
    <property type="taxonomic scope" value="Eukaryota"/>
</dbReference>
<feature type="domain" description="Protein kinase" evidence="11">
    <location>
        <begin position="1"/>
        <end position="220"/>
    </location>
</feature>
<feature type="cross-link" description="Glycyl lysine isopeptide (Lys-Gly) (interchain with G-Cter in SUMO2)" evidence="9">
    <location>
        <position position="87"/>
    </location>
</feature>
<comment type="caution">
    <text evidence="12">The sequence shown here is derived from an EMBL/GenBank/DDBJ whole genome shotgun (WGS) entry which is preliminary data.</text>
</comment>
<keyword evidence="6 8" id="KW-0067">ATP-binding</keyword>
<evidence type="ECO:0000256" key="8">
    <source>
        <dbReference type="PIRSR" id="PIRSR630616-2"/>
    </source>
</evidence>
<dbReference type="PROSITE" id="PS50011">
    <property type="entry name" value="PROTEIN_KINASE_DOM"/>
    <property type="match status" value="1"/>
</dbReference>
<dbReference type="Proteomes" id="UP000019763">
    <property type="component" value="Unassembled WGS sequence"/>
</dbReference>
<dbReference type="VEuPathDB" id="CryptoDB:GNI_105860"/>
<reference evidence="12" key="1">
    <citation type="submission" date="2013-12" db="EMBL/GenBank/DDBJ databases">
        <authorList>
            <person name="Omoto C.K."/>
            <person name="Sibley D."/>
            <person name="Venepally P."/>
            <person name="Hadjithomas M."/>
            <person name="Karamycheva S."/>
            <person name="Brunk B."/>
            <person name="Roos D."/>
            <person name="Caler E."/>
            <person name="Lorenzi H."/>
        </authorList>
    </citation>
    <scope>NUCLEOTIDE SEQUENCE</scope>
</reference>
<sequence>MTCQVQLEIAAQMAMDHCNVVKCWNVEIEDDHIHLILEYCCNGDLFKRVRGASNRHLNEREVFRLFLQIVSGVHHIHSLGFCHRDLKLENLLLDEHHNLKIADFGWVSRINGFRRNFNFCGTLDYLAPEMITGSGHDWRVDIWAIGILLYELSCGKPPFLSTSHYELLNRILNVKIHDDHIIPVTLPTIKPDCLDVIKYLLRSDPRTRIDLPDLLHLPWIHRMLKQEYRAFLQTLPLEPAPKSTTKEAIQASFCKCRTDHIRSDHHPSHHHPSHHHPSHHHPSDHHRFGNNLPPDRPRKSEPPTKSEPPAKSEPPVNSEQPAETTTPSRPRKSVCIPDASRPGTLSKTERSQQERSQVERSQQERSQQERCQQERCQQERSQQERSQQERCQQERCQQHRSHQDHMVPHPVQPRNRAADASQPSNPIPGARGRREQRLHDLEPDNQWLESSHQQDRQEDRQEDCQEDRQQEHPEDRQGDRQEDYLGNDAKLAHSIRSQYPDDTTDDDQGSDGHQGTCENRSEDPSPDAPHHPNGNNPNGNNPNGNNPQRNNRGGNNPSQAARYEPARRPSGFDGLFYGGENGGGGEDRGAARNSTVHRGRREEGQPTQPAVDYHISTEYNVTGDCRACGQAGTQLPEKSLVLQSTAREESQQGSFQEVLQGRSFNEVGTQEEDLVPGVS</sequence>
<feature type="region of interest" description="Disordered" evidence="10">
    <location>
        <begin position="643"/>
        <end position="679"/>
    </location>
</feature>
<proteinExistence type="predicted"/>
<dbReference type="InterPro" id="IPR008271">
    <property type="entry name" value="Ser/Thr_kinase_AS"/>
</dbReference>
<evidence type="ECO:0000259" key="11">
    <source>
        <dbReference type="PROSITE" id="PS50011"/>
    </source>
</evidence>
<feature type="active site" description="Proton acceptor" evidence="7">
    <location>
        <position position="85"/>
    </location>
</feature>
<dbReference type="OMA" id="CGEPPFN"/>
<dbReference type="PROSITE" id="PS00108">
    <property type="entry name" value="PROTEIN_KINASE_ST"/>
    <property type="match status" value="1"/>
</dbReference>
<dbReference type="SMART" id="SM00220">
    <property type="entry name" value="S_TKc"/>
    <property type="match status" value="1"/>
</dbReference>
<dbReference type="OrthoDB" id="345735at2759"/>
<keyword evidence="4 8" id="KW-0547">Nucleotide-binding</keyword>
<dbReference type="GeneID" id="22913770"/>
<feature type="compositionally biased region" description="Polar residues" evidence="10">
    <location>
        <begin position="315"/>
        <end position="328"/>
    </location>
</feature>
<dbReference type="SUPFAM" id="SSF56112">
    <property type="entry name" value="Protein kinase-like (PK-like)"/>
    <property type="match status" value="1"/>
</dbReference>
<evidence type="ECO:0000313" key="12">
    <source>
        <dbReference type="EMBL" id="EZG56061.1"/>
    </source>
</evidence>
<feature type="compositionally biased region" description="Low complexity" evidence="10">
    <location>
        <begin position="532"/>
        <end position="557"/>
    </location>
</feature>
<dbReference type="AlphaFoldDB" id="A0A023B3X5"/>
<dbReference type="InterPro" id="IPR000719">
    <property type="entry name" value="Prot_kinase_dom"/>
</dbReference>
<evidence type="ECO:0000256" key="7">
    <source>
        <dbReference type="PIRSR" id="PIRSR630616-1"/>
    </source>
</evidence>
<dbReference type="Gene3D" id="1.10.510.10">
    <property type="entry name" value="Transferase(Phosphotransferase) domain 1"/>
    <property type="match status" value="1"/>
</dbReference>
<dbReference type="FunFam" id="1.10.510.10:FF:000571">
    <property type="entry name" value="Maternal embryonic leucine zipper kinase"/>
    <property type="match status" value="1"/>
</dbReference>
<accession>A0A023B3X5</accession>
<keyword evidence="13" id="KW-1185">Reference proteome</keyword>
<feature type="compositionally biased region" description="Acidic residues" evidence="10">
    <location>
        <begin position="669"/>
        <end position="679"/>
    </location>
</feature>
<keyword evidence="5 12" id="KW-0418">Kinase</keyword>
<evidence type="ECO:0000256" key="4">
    <source>
        <dbReference type="ARBA" id="ARBA00022741"/>
    </source>
</evidence>
<feature type="binding site" evidence="8">
    <location>
        <begin position="89"/>
        <end position="90"/>
    </location>
    <ligand>
        <name>ATP</name>
        <dbReference type="ChEBI" id="CHEBI:30616"/>
    </ligand>
</feature>
<evidence type="ECO:0000313" key="13">
    <source>
        <dbReference type="Proteomes" id="UP000019763"/>
    </source>
</evidence>
<evidence type="ECO:0000256" key="3">
    <source>
        <dbReference type="ARBA" id="ARBA00022679"/>
    </source>
</evidence>
<dbReference type="GO" id="GO:0004674">
    <property type="term" value="F:protein serine/threonine kinase activity"/>
    <property type="evidence" value="ECO:0007669"/>
    <property type="project" value="UniProtKB-KW"/>
</dbReference>
<organism evidence="12 13">
    <name type="scientific">Gregarina niphandrodes</name>
    <name type="common">Septate eugregarine</name>
    <dbReference type="NCBI Taxonomy" id="110365"/>
    <lineage>
        <taxon>Eukaryota</taxon>
        <taxon>Sar</taxon>
        <taxon>Alveolata</taxon>
        <taxon>Apicomplexa</taxon>
        <taxon>Conoidasida</taxon>
        <taxon>Gregarinasina</taxon>
        <taxon>Eugregarinorida</taxon>
        <taxon>Gregarinidae</taxon>
        <taxon>Gregarina</taxon>
    </lineage>
</organism>
<dbReference type="InterPro" id="IPR011009">
    <property type="entry name" value="Kinase-like_dom_sf"/>
</dbReference>
<evidence type="ECO:0000256" key="5">
    <source>
        <dbReference type="ARBA" id="ARBA00022777"/>
    </source>
</evidence>
<feature type="compositionally biased region" description="Basic and acidic residues" evidence="10">
    <location>
        <begin position="432"/>
        <end position="442"/>
    </location>
</feature>
<dbReference type="Pfam" id="PF00069">
    <property type="entry name" value="Pkinase"/>
    <property type="match status" value="1"/>
</dbReference>
<dbReference type="EMBL" id="AFNH02000789">
    <property type="protein sequence ID" value="EZG56061.1"/>
    <property type="molecule type" value="Genomic_DNA"/>
</dbReference>
<feature type="compositionally biased region" description="Basic and acidic residues" evidence="10">
    <location>
        <begin position="347"/>
        <end position="407"/>
    </location>
</feature>
<feature type="binding site" evidence="8">
    <location>
        <position position="103"/>
    </location>
    <ligand>
        <name>ATP</name>
        <dbReference type="ChEBI" id="CHEBI:30616"/>
    </ligand>
</feature>
<feature type="compositionally biased region" description="Basic residues" evidence="10">
    <location>
        <begin position="267"/>
        <end position="284"/>
    </location>
</feature>
<keyword evidence="2" id="KW-0723">Serine/threonine-protein kinase</keyword>
<gene>
    <name evidence="12" type="ORF">GNI_105860</name>
</gene>
<keyword evidence="3" id="KW-0808">Transferase</keyword>
<dbReference type="RefSeq" id="XP_011131350.1">
    <property type="nucleotide sequence ID" value="XM_011133048.1"/>
</dbReference>
<name>A0A023B3X5_GRENI</name>
<protein>
    <submittedName>
        <fullName evidence="12">Protein kinase</fullName>
    </submittedName>
</protein>